<comment type="subcellular location">
    <subcellularLocation>
        <location evidence="1">Membrane</location>
        <topology evidence="1">Multi-pass membrane protein</topology>
    </subcellularLocation>
</comment>
<evidence type="ECO:0000256" key="2">
    <source>
        <dbReference type="ARBA" id="ARBA00022692"/>
    </source>
</evidence>
<feature type="transmembrane region" description="Helical" evidence="5">
    <location>
        <begin position="45"/>
        <end position="67"/>
    </location>
</feature>
<name>A0A2S0HV53_9FLAO</name>
<dbReference type="RefSeq" id="WP_105215493.1">
    <property type="nucleotide sequence ID" value="NZ_CP027062.1"/>
</dbReference>
<dbReference type="Pfam" id="PF07681">
    <property type="entry name" value="DoxX"/>
    <property type="match status" value="1"/>
</dbReference>
<dbReference type="GO" id="GO:0016020">
    <property type="term" value="C:membrane"/>
    <property type="evidence" value="ECO:0007669"/>
    <property type="project" value="UniProtKB-SubCell"/>
</dbReference>
<protein>
    <submittedName>
        <fullName evidence="6">DoxX protein</fullName>
    </submittedName>
</protein>
<dbReference type="AlphaFoldDB" id="A0A2S0HV53"/>
<keyword evidence="2 5" id="KW-0812">Transmembrane</keyword>
<organism evidence="6 7">
    <name type="scientific">Pukyongia salina</name>
    <dbReference type="NCBI Taxonomy" id="2094025"/>
    <lineage>
        <taxon>Bacteria</taxon>
        <taxon>Pseudomonadati</taxon>
        <taxon>Bacteroidota</taxon>
        <taxon>Flavobacteriia</taxon>
        <taxon>Flavobacteriales</taxon>
        <taxon>Flavobacteriaceae</taxon>
        <taxon>Pukyongia</taxon>
    </lineage>
</organism>
<accession>A0A2S0HV53</accession>
<keyword evidence="3 5" id="KW-1133">Transmembrane helix</keyword>
<proteinExistence type="predicted"/>
<dbReference type="Proteomes" id="UP000238442">
    <property type="component" value="Chromosome"/>
</dbReference>
<evidence type="ECO:0000313" key="7">
    <source>
        <dbReference type="Proteomes" id="UP000238442"/>
    </source>
</evidence>
<dbReference type="KEGG" id="aue:C5O00_05010"/>
<dbReference type="OrthoDB" id="8161897at2"/>
<dbReference type="EMBL" id="CP027062">
    <property type="protein sequence ID" value="AVI50561.1"/>
    <property type="molecule type" value="Genomic_DNA"/>
</dbReference>
<reference evidence="6 7" key="1">
    <citation type="submission" date="2018-02" db="EMBL/GenBank/DDBJ databases">
        <title>Genomic analysis of the strain RR4-38 isolated from a seawater recirculating aquaculture system.</title>
        <authorList>
            <person name="Kim Y.-S."/>
            <person name="Jang Y.H."/>
            <person name="Kim K.-H."/>
        </authorList>
    </citation>
    <scope>NUCLEOTIDE SEQUENCE [LARGE SCALE GENOMIC DNA]</scope>
    <source>
        <strain evidence="6 7">RR4-38</strain>
    </source>
</reference>
<evidence type="ECO:0000256" key="3">
    <source>
        <dbReference type="ARBA" id="ARBA00022989"/>
    </source>
</evidence>
<gene>
    <name evidence="6" type="ORF">C5O00_05010</name>
</gene>
<keyword evidence="4 5" id="KW-0472">Membrane</keyword>
<feature type="transmembrane region" description="Helical" evidence="5">
    <location>
        <begin position="98"/>
        <end position="116"/>
    </location>
</feature>
<sequence length="124" mass="13874">MNSNFTTILRLILALVLLVFGSNKFFGFIPAPELSPDAASFMSSLTATGYVLYFLGILEIWIGLLLLFKKWVPFALLVLVPISANILLFHIFLDLPDIIQAIVVAGLNAILIAKYWKAYRPLFQ</sequence>
<keyword evidence="7" id="KW-1185">Reference proteome</keyword>
<evidence type="ECO:0000313" key="6">
    <source>
        <dbReference type="EMBL" id="AVI50561.1"/>
    </source>
</evidence>
<evidence type="ECO:0000256" key="5">
    <source>
        <dbReference type="SAM" id="Phobius"/>
    </source>
</evidence>
<evidence type="ECO:0000256" key="1">
    <source>
        <dbReference type="ARBA" id="ARBA00004141"/>
    </source>
</evidence>
<feature type="transmembrane region" description="Helical" evidence="5">
    <location>
        <begin position="74"/>
        <end position="92"/>
    </location>
</feature>
<evidence type="ECO:0000256" key="4">
    <source>
        <dbReference type="ARBA" id="ARBA00023136"/>
    </source>
</evidence>
<dbReference type="InterPro" id="IPR032808">
    <property type="entry name" value="DoxX"/>
</dbReference>